<dbReference type="SMART" id="SM00233">
    <property type="entry name" value="PH"/>
    <property type="match status" value="1"/>
</dbReference>
<dbReference type="PANTHER" id="PTHR10972">
    <property type="entry name" value="OXYSTEROL-BINDING PROTEIN-RELATED"/>
    <property type="match status" value="1"/>
</dbReference>
<dbReference type="GO" id="GO:0006869">
    <property type="term" value="P:lipid transport"/>
    <property type="evidence" value="ECO:0007669"/>
    <property type="project" value="UniProtKB-KW"/>
</dbReference>
<dbReference type="GeneID" id="108671391"/>
<dbReference type="SUPFAM" id="SSF50729">
    <property type="entry name" value="PH domain-like"/>
    <property type="match status" value="1"/>
</dbReference>
<dbReference type="InterPro" id="IPR000648">
    <property type="entry name" value="Oxysterol-bd"/>
</dbReference>
<dbReference type="PANTHER" id="PTHR10972:SF200">
    <property type="entry name" value="OXYSTEROL-BINDING PROTEIN-RELATED PROTEIN 9"/>
    <property type="match status" value="1"/>
</dbReference>
<keyword evidence="10" id="KW-1185">Reference proteome</keyword>
<comment type="catalytic activity">
    <reaction evidence="4">
        <text>a 1,2-diacyl-sn-glycero-3-phospho-(1D-myo-inositol 4-phosphate)(out) + a 1,2-diacyl-sn-glycero-3-phospho-L-serine(in) = a 1,2-diacyl-sn-glycero-3-phospho-(1D-myo-inositol 4-phosphate)(in) + a 1,2-diacyl-sn-glycero-3-phospho-L-serine(out)</text>
        <dbReference type="Rhea" id="RHEA:81667"/>
        <dbReference type="ChEBI" id="CHEBI:57262"/>
        <dbReference type="ChEBI" id="CHEBI:58178"/>
    </reaction>
</comment>
<dbReference type="KEGG" id="hazt:108671391"/>
<feature type="region of interest" description="Disordered" evidence="8">
    <location>
        <begin position="238"/>
        <end position="278"/>
    </location>
</feature>
<dbReference type="InterPro" id="IPR018494">
    <property type="entry name" value="Oxysterol-bd_CS"/>
</dbReference>
<dbReference type="OrthoDB" id="14833at2759"/>
<organism evidence="10 11">
    <name type="scientific">Hyalella azteca</name>
    <name type="common">Amphipod</name>
    <dbReference type="NCBI Taxonomy" id="294128"/>
    <lineage>
        <taxon>Eukaryota</taxon>
        <taxon>Metazoa</taxon>
        <taxon>Ecdysozoa</taxon>
        <taxon>Arthropoda</taxon>
        <taxon>Crustacea</taxon>
        <taxon>Multicrustacea</taxon>
        <taxon>Malacostraca</taxon>
        <taxon>Eumalacostraca</taxon>
        <taxon>Peracarida</taxon>
        <taxon>Amphipoda</taxon>
        <taxon>Senticaudata</taxon>
        <taxon>Talitrida</taxon>
        <taxon>Talitroidea</taxon>
        <taxon>Hyalellidae</taxon>
        <taxon>Hyalella</taxon>
    </lineage>
</organism>
<dbReference type="Pfam" id="PF01237">
    <property type="entry name" value="Oxysterol_BP"/>
    <property type="match status" value="1"/>
</dbReference>
<dbReference type="Gene3D" id="2.40.160.120">
    <property type="match status" value="1"/>
</dbReference>
<feature type="domain" description="PH" evidence="9">
    <location>
        <begin position="1"/>
        <end position="95"/>
    </location>
</feature>
<dbReference type="GO" id="GO:0032934">
    <property type="term" value="F:sterol binding"/>
    <property type="evidence" value="ECO:0007669"/>
    <property type="project" value="TreeGrafter"/>
</dbReference>
<feature type="compositionally biased region" description="Low complexity" evidence="8">
    <location>
        <begin position="393"/>
        <end position="409"/>
    </location>
</feature>
<dbReference type="GO" id="GO:0016020">
    <property type="term" value="C:membrane"/>
    <property type="evidence" value="ECO:0007669"/>
    <property type="project" value="TreeGrafter"/>
</dbReference>
<reference evidence="11" key="1">
    <citation type="submission" date="2025-08" db="UniProtKB">
        <authorList>
            <consortium name="RefSeq"/>
        </authorList>
    </citation>
    <scope>IDENTIFICATION</scope>
    <source>
        <tissue evidence="11">Whole organism</tissue>
    </source>
</reference>
<keyword evidence="3" id="KW-0446">Lipid-binding</keyword>
<proteinExistence type="inferred from homology"/>
<dbReference type="FunFam" id="2.40.160.120:FF:000002">
    <property type="entry name" value="Oxysterol-binding protein"/>
    <property type="match status" value="1"/>
</dbReference>
<dbReference type="PROSITE" id="PS50003">
    <property type="entry name" value="PH_DOMAIN"/>
    <property type="match status" value="1"/>
</dbReference>
<dbReference type="Gene3D" id="1.10.287.2720">
    <property type="match status" value="1"/>
</dbReference>
<evidence type="ECO:0000256" key="5">
    <source>
        <dbReference type="ARBA" id="ARBA00055284"/>
    </source>
</evidence>
<dbReference type="GO" id="GO:0005829">
    <property type="term" value="C:cytosol"/>
    <property type="evidence" value="ECO:0007669"/>
    <property type="project" value="TreeGrafter"/>
</dbReference>
<dbReference type="PROSITE" id="PS01013">
    <property type="entry name" value="OSBP"/>
    <property type="match status" value="1"/>
</dbReference>
<evidence type="ECO:0000256" key="2">
    <source>
        <dbReference type="ARBA" id="ARBA00023055"/>
    </source>
</evidence>
<dbReference type="FunFam" id="1.10.287.2720:FF:000001">
    <property type="entry name" value="Oxysterol-binding OBPalpha"/>
    <property type="match status" value="1"/>
</dbReference>
<comment type="function">
    <text evidence="5">Interacts with OSBPL11 to function as lipid transfer proteins. Together they form a heterodimer that localizes at the ER-trans-Golgi membrane contact sites, and exchanges phosphatidylserine (1,2-diacyl-sn-glycero-3-phospho-L-serine, PS) for phosphatidylinositol-4-phosphate (1,2-diacyl-sn-glycero-3-phospho-(1D-myo-inositol 4-phosphate), PI(4)P) between the two organelles, a step that is critical for sphingomyelin synthesis in the Golgi complex.</text>
</comment>
<dbReference type="Pfam" id="PF00169">
    <property type="entry name" value="PH"/>
    <property type="match status" value="1"/>
</dbReference>
<evidence type="ECO:0000256" key="8">
    <source>
        <dbReference type="SAM" id="MobiDB-lite"/>
    </source>
</evidence>
<evidence type="ECO:0000259" key="9">
    <source>
        <dbReference type="PROSITE" id="PS50003"/>
    </source>
</evidence>
<dbReference type="GO" id="GO:0005794">
    <property type="term" value="C:Golgi apparatus"/>
    <property type="evidence" value="ECO:0007669"/>
    <property type="project" value="TreeGrafter"/>
</dbReference>
<dbReference type="CDD" id="cd13290">
    <property type="entry name" value="PH_ORP9"/>
    <property type="match status" value="1"/>
</dbReference>
<feature type="region of interest" description="Disordered" evidence="8">
    <location>
        <begin position="313"/>
        <end position="409"/>
    </location>
</feature>
<evidence type="ECO:0000256" key="7">
    <source>
        <dbReference type="RuleBase" id="RU003845"/>
    </source>
</evidence>
<evidence type="ECO:0000256" key="6">
    <source>
        <dbReference type="RuleBase" id="RU003844"/>
    </source>
</evidence>
<evidence type="ECO:0000256" key="1">
    <source>
        <dbReference type="ARBA" id="ARBA00022448"/>
    </source>
</evidence>
<feature type="compositionally biased region" description="Basic and acidic residues" evidence="8">
    <location>
        <begin position="349"/>
        <end position="362"/>
    </location>
</feature>
<evidence type="ECO:0000256" key="4">
    <source>
        <dbReference type="ARBA" id="ARBA00050284"/>
    </source>
</evidence>
<dbReference type="Proteomes" id="UP000694843">
    <property type="component" value="Unplaced"/>
</dbReference>
<gene>
    <name evidence="11" type="primary">LOC108671391</name>
</gene>
<evidence type="ECO:0000313" key="11">
    <source>
        <dbReference type="RefSeq" id="XP_018014427.2"/>
    </source>
</evidence>
<evidence type="ECO:0000313" key="10">
    <source>
        <dbReference type="Proteomes" id="UP000694843"/>
    </source>
</evidence>
<dbReference type="Gene3D" id="6.10.140.1150">
    <property type="match status" value="1"/>
</dbReference>
<feature type="compositionally biased region" description="Acidic residues" evidence="8">
    <location>
        <begin position="330"/>
        <end position="340"/>
    </location>
</feature>
<accession>A0A8B7NLA1</accession>
<dbReference type="RefSeq" id="XP_018014427.2">
    <property type="nucleotide sequence ID" value="XM_018158938.2"/>
</dbReference>
<protein>
    <recommendedName>
        <fullName evidence="7">Oxysterol-binding protein</fullName>
    </recommendedName>
</protein>
<dbReference type="SUPFAM" id="SSF144000">
    <property type="entry name" value="Oxysterol-binding protein-like"/>
    <property type="match status" value="1"/>
</dbReference>
<comment type="similarity">
    <text evidence="6">Belongs to the OSBP family.</text>
</comment>
<feature type="compositionally biased region" description="Polar residues" evidence="8">
    <location>
        <begin position="377"/>
        <end position="387"/>
    </location>
</feature>
<dbReference type="Gene3D" id="2.30.29.30">
    <property type="entry name" value="Pleckstrin-homology domain (PH domain)/Phosphotyrosine-binding domain (PTB)"/>
    <property type="match status" value="1"/>
</dbReference>
<name>A0A8B7NLA1_HYAAZ</name>
<dbReference type="InterPro" id="IPR011993">
    <property type="entry name" value="PH-like_dom_sf"/>
</dbReference>
<dbReference type="AlphaFoldDB" id="A0A8B7NLA1"/>
<dbReference type="FunFam" id="2.30.29.30:FF:000089">
    <property type="entry name" value="Oxysterol-binding protein"/>
    <property type="match status" value="1"/>
</dbReference>
<dbReference type="InterPro" id="IPR037239">
    <property type="entry name" value="OSBP_sf"/>
</dbReference>
<keyword evidence="1 7" id="KW-0813">Transport</keyword>
<sequence>MEGPLSKWTNVMKGWQYRWFVLDDSAGLLSYYTSKDKMVRGARRGCVRLRNAVVGIDDDDDSTFTITVDAKTFHFQAHDRDERETWIRALEDTILRHALAMTKRWDPSRPPPTMADFDKKLTESDAYLQLLIDQARQLERHQPSDEEERRRCLLVLDKLNTLLETVKHAIVLLQIAKNTAFPANDVYQPCNAPSSRSLPAPAADLIRKAGSSGNVCSSGNSSDDGAVVVRSASTRSRCGEGSRVLPAGLTASPTQRRLARPAAHGRAPPPVADDADSDDPISFMAEHVLTGIEVGREVLCSASVSARCNLDDLTSSRSLPDVPVTSYSSSEDEDFFDADDYTPAGPKLFDGDSCKDDGHTDGSAEGLLADSARRVDSYNSTESSSSARDMKNSSVVSTPPLAAAPPASNAAGGVDYDALYDEDDEDDQVSMESHGFIIQHLISQVKIGMDLTKVVLPTFILERRSLLEMYADFFAHPDLFCSIPHGKDARQRMVTVLRWYLSAFHAGRRSEVAKKPYNPIIGEVFRCHWDVPGEQSCGGRSGRPGDEPGKPLRWVRDDQLAFVAEQVSHHPPISAFYAENIAKRISFCGHIWTKSKFLGLSVCVYNIGQGCVSVLDHDEEYIINFPSGYGRSILTVPWVELGGSCQITCSKTGYNANVEFLTKPFYGGKKHRVSAEVFSPGEKKPFLTVDGEWNGSMTAKWSEDGRTETFIDTRSMGIVRKQVRPIAQQDPNESRALWKECTAGLKYNNIEAATEAKSALEQKQREEAKQRKEAGEAWQTKQFSLLGENWVYYAPLGTRMSCGGSAAS</sequence>
<dbReference type="InterPro" id="IPR001849">
    <property type="entry name" value="PH_domain"/>
</dbReference>
<keyword evidence="2 7" id="KW-0445">Lipid transport</keyword>
<dbReference type="OMA" id="CTIEQKQ"/>
<evidence type="ECO:0000256" key="3">
    <source>
        <dbReference type="ARBA" id="ARBA00023121"/>
    </source>
</evidence>